<protein>
    <recommendedName>
        <fullName evidence="1">DUF5678 domain-containing protein</fullName>
    </recommendedName>
</protein>
<dbReference type="InterPro" id="IPR043734">
    <property type="entry name" value="DUF5678"/>
</dbReference>
<organism evidence="2 3">
    <name type="scientific">Candidatus Giovannonibacteria bacterium RIFCSPHIGHO2_02_43_16</name>
    <dbReference type="NCBI Taxonomy" id="1798331"/>
    <lineage>
        <taxon>Bacteria</taxon>
        <taxon>Candidatus Giovannoniibacteriota</taxon>
    </lineage>
</organism>
<accession>A0A1F5WDM3</accession>
<dbReference type="Pfam" id="PF18929">
    <property type="entry name" value="DUF5678"/>
    <property type="match status" value="1"/>
</dbReference>
<feature type="domain" description="DUF5678" evidence="1">
    <location>
        <begin position="11"/>
        <end position="45"/>
    </location>
</feature>
<dbReference type="Proteomes" id="UP000178276">
    <property type="component" value="Unassembled WGS sequence"/>
</dbReference>
<name>A0A1F5WDM3_9BACT</name>
<comment type="caution">
    <text evidence="2">The sequence shown here is derived from an EMBL/GenBank/DDBJ whole genome shotgun (WGS) entry which is preliminary data.</text>
</comment>
<sequence length="66" mass="7295">MQKNLPIIDIKKYGGKQVAIFRGRIVASGGTSTEAIKKAKEKLPKATWRDILLVSVPKGLTVVYRI</sequence>
<dbReference type="EMBL" id="MFHJ01000030">
    <property type="protein sequence ID" value="OGF73680.1"/>
    <property type="molecule type" value="Genomic_DNA"/>
</dbReference>
<dbReference type="AlphaFoldDB" id="A0A1F5WDM3"/>
<proteinExistence type="predicted"/>
<dbReference type="STRING" id="1798331.A2W57_01660"/>
<evidence type="ECO:0000313" key="3">
    <source>
        <dbReference type="Proteomes" id="UP000178276"/>
    </source>
</evidence>
<evidence type="ECO:0000259" key="1">
    <source>
        <dbReference type="Pfam" id="PF18929"/>
    </source>
</evidence>
<evidence type="ECO:0000313" key="2">
    <source>
        <dbReference type="EMBL" id="OGF73680.1"/>
    </source>
</evidence>
<reference evidence="2 3" key="1">
    <citation type="journal article" date="2016" name="Nat. Commun.">
        <title>Thousands of microbial genomes shed light on interconnected biogeochemical processes in an aquifer system.</title>
        <authorList>
            <person name="Anantharaman K."/>
            <person name="Brown C.T."/>
            <person name="Hug L.A."/>
            <person name="Sharon I."/>
            <person name="Castelle C.J."/>
            <person name="Probst A.J."/>
            <person name="Thomas B.C."/>
            <person name="Singh A."/>
            <person name="Wilkins M.J."/>
            <person name="Karaoz U."/>
            <person name="Brodie E.L."/>
            <person name="Williams K.H."/>
            <person name="Hubbard S.S."/>
            <person name="Banfield J.F."/>
        </authorList>
    </citation>
    <scope>NUCLEOTIDE SEQUENCE [LARGE SCALE GENOMIC DNA]</scope>
</reference>
<gene>
    <name evidence="2" type="ORF">A2W57_01660</name>
</gene>